<organism evidence="1 2">
    <name type="scientific">Arcobacter cloacae</name>
    <dbReference type="NCBI Taxonomy" id="1054034"/>
    <lineage>
        <taxon>Bacteria</taxon>
        <taxon>Pseudomonadati</taxon>
        <taxon>Campylobacterota</taxon>
        <taxon>Epsilonproteobacteria</taxon>
        <taxon>Campylobacterales</taxon>
        <taxon>Arcobacteraceae</taxon>
        <taxon>Arcobacter</taxon>
    </lineage>
</organism>
<evidence type="ECO:0000313" key="1">
    <source>
        <dbReference type="EMBL" id="RXI41505.1"/>
    </source>
</evidence>
<dbReference type="RefSeq" id="WP_129013479.1">
    <property type="nucleotide sequence ID" value="NZ_CBCSEI010000015.1"/>
</dbReference>
<protein>
    <submittedName>
        <fullName evidence="1">Uncharacterized protein</fullName>
    </submittedName>
</protein>
<name>A0A6M8N9D5_9BACT</name>
<accession>A0A6M8N9D5</accession>
<reference evidence="1 2" key="1">
    <citation type="submission" date="2017-09" db="EMBL/GenBank/DDBJ databases">
        <title>Genomics of the genus Arcobacter.</title>
        <authorList>
            <person name="Perez-Cataluna A."/>
            <person name="Figueras M.J."/>
            <person name="Salas-Masso N."/>
        </authorList>
    </citation>
    <scope>NUCLEOTIDE SEQUENCE [LARGE SCALE GENOMIC DNA]</scope>
    <source>
        <strain evidence="1 2">CECT 7834</strain>
    </source>
</reference>
<proteinExistence type="predicted"/>
<dbReference type="Proteomes" id="UP000290378">
    <property type="component" value="Unassembled WGS sequence"/>
</dbReference>
<sequence>MITYYITGNTFDLKEEIKLLKPKRKDFKNWWIYNYDFKCWKLEVSNNINSIKFEKELKEFSNKNNLKLEVCKLTKTLTKSMKDFETAEEFFQYFHQHNQKKRFY</sequence>
<gene>
    <name evidence="1" type="ORF">CP963_06970</name>
</gene>
<comment type="caution">
    <text evidence="1">The sequence shown here is derived from an EMBL/GenBank/DDBJ whole genome shotgun (WGS) entry which is preliminary data.</text>
</comment>
<dbReference type="AlphaFoldDB" id="A0A6M8N9D5"/>
<evidence type="ECO:0000313" key="2">
    <source>
        <dbReference type="Proteomes" id="UP000290378"/>
    </source>
</evidence>
<dbReference type="EMBL" id="NXII01000007">
    <property type="protein sequence ID" value="RXI41505.1"/>
    <property type="molecule type" value="Genomic_DNA"/>
</dbReference>
<keyword evidence="2" id="KW-1185">Reference proteome</keyword>